<sequence length="357" mass="39644">MHPCIAVVLSATLATICATDVLSSVGQGIKTPAEIFKTFSEPKNRPTTRLLTRNKNKRPLTPYMSKSDKLGSFSQPESSRLHSSTQGNVNPILDSLLTPIPEVQLWNLNNTMYYGTVAIGTPGQMFNVVFDTCSSPMWVPSSRNELLHPSYHQPRKYMYASSITNFNEGEPFSERYFASNVTGTWSEDVVTIGNTEVLFQAFAEAEFVPDIFDRRYIDGVVGLGFRDISKGEKPNLFDNMVIRGLVQAPVFSFFMNRMETGGRTSRLTLGGVNPNLYTGDFTYVDLTALDKWQFKMDRLQLFSGMEIFSESGCQAEVDSTCAMIIGPRMDVIPLNIKLGARPVPMPGPYEMVSGAVT</sequence>
<keyword evidence="9" id="KW-1185">Reference proteome</keyword>
<keyword evidence="2 8" id="KW-0645">Protease</keyword>
<reference evidence="8 9" key="1">
    <citation type="journal article" date="2021" name="Elife">
        <title>Chloroplast acquisition without the gene transfer in kleptoplastic sea slugs, Plakobranchus ocellatus.</title>
        <authorList>
            <person name="Maeda T."/>
            <person name="Takahashi S."/>
            <person name="Yoshida T."/>
            <person name="Shimamura S."/>
            <person name="Takaki Y."/>
            <person name="Nagai Y."/>
            <person name="Toyoda A."/>
            <person name="Suzuki Y."/>
            <person name="Arimoto A."/>
            <person name="Ishii H."/>
            <person name="Satoh N."/>
            <person name="Nishiyama T."/>
            <person name="Hasebe M."/>
            <person name="Maruyama T."/>
            <person name="Minagawa J."/>
            <person name="Obokata J."/>
            <person name="Shigenobu S."/>
        </authorList>
    </citation>
    <scope>NUCLEOTIDE SEQUENCE [LARGE SCALE GENOMIC DNA]</scope>
</reference>
<comment type="caution">
    <text evidence="8">The sequence shown here is derived from an EMBL/GenBank/DDBJ whole genome shotgun (WGS) entry which is preliminary data.</text>
</comment>
<dbReference type="InterPro" id="IPR034164">
    <property type="entry name" value="Pepsin-like_dom"/>
</dbReference>
<feature type="chain" id="PRO_5043752650" evidence="6">
    <location>
        <begin position="19"/>
        <end position="357"/>
    </location>
</feature>
<dbReference type="CDD" id="cd05471">
    <property type="entry name" value="pepsin_like"/>
    <property type="match status" value="1"/>
</dbReference>
<feature type="signal peptide" evidence="6">
    <location>
        <begin position="1"/>
        <end position="18"/>
    </location>
</feature>
<dbReference type="InterPro" id="IPR033121">
    <property type="entry name" value="PEPTIDASE_A1"/>
</dbReference>
<keyword evidence="3" id="KW-0064">Aspartyl protease</keyword>
<dbReference type="GO" id="GO:0006508">
    <property type="term" value="P:proteolysis"/>
    <property type="evidence" value="ECO:0007669"/>
    <property type="project" value="UniProtKB-KW"/>
</dbReference>
<dbReference type="PRINTS" id="PR00792">
    <property type="entry name" value="PEPSIN"/>
</dbReference>
<evidence type="ECO:0000256" key="2">
    <source>
        <dbReference type="ARBA" id="ARBA00022670"/>
    </source>
</evidence>
<evidence type="ECO:0000313" key="9">
    <source>
        <dbReference type="Proteomes" id="UP000735302"/>
    </source>
</evidence>
<dbReference type="InterPro" id="IPR001461">
    <property type="entry name" value="Aspartic_peptidase_A1"/>
</dbReference>
<evidence type="ECO:0000256" key="1">
    <source>
        <dbReference type="ARBA" id="ARBA00007447"/>
    </source>
</evidence>
<feature type="compositionally biased region" description="Polar residues" evidence="5">
    <location>
        <begin position="72"/>
        <end position="86"/>
    </location>
</feature>
<dbReference type="AlphaFoldDB" id="A0AAV4CYF3"/>
<comment type="similarity">
    <text evidence="1">Belongs to the peptidase A1 family.</text>
</comment>
<dbReference type="PROSITE" id="PS51767">
    <property type="entry name" value="PEPTIDASE_A1"/>
    <property type="match status" value="1"/>
</dbReference>
<dbReference type="EMBL" id="BLXT01007137">
    <property type="protein sequence ID" value="GFO36766.1"/>
    <property type="molecule type" value="Genomic_DNA"/>
</dbReference>
<keyword evidence="4" id="KW-0378">Hydrolase</keyword>
<dbReference type="PANTHER" id="PTHR47966:SF51">
    <property type="entry name" value="BETA-SITE APP-CLEAVING ENZYME, ISOFORM A-RELATED"/>
    <property type="match status" value="1"/>
</dbReference>
<evidence type="ECO:0000256" key="4">
    <source>
        <dbReference type="ARBA" id="ARBA00022801"/>
    </source>
</evidence>
<evidence type="ECO:0000256" key="3">
    <source>
        <dbReference type="ARBA" id="ARBA00022750"/>
    </source>
</evidence>
<evidence type="ECO:0000313" key="8">
    <source>
        <dbReference type="EMBL" id="GFO36766.1"/>
    </source>
</evidence>
<name>A0AAV4CYF3_9GAST</name>
<dbReference type="Pfam" id="PF00026">
    <property type="entry name" value="Asp"/>
    <property type="match status" value="1"/>
</dbReference>
<dbReference type="GO" id="GO:0004190">
    <property type="term" value="F:aspartic-type endopeptidase activity"/>
    <property type="evidence" value="ECO:0007669"/>
    <property type="project" value="UniProtKB-KW"/>
</dbReference>
<proteinExistence type="inferred from homology"/>
<dbReference type="Gene3D" id="2.40.70.10">
    <property type="entry name" value="Acid Proteases"/>
    <property type="match status" value="2"/>
</dbReference>
<evidence type="ECO:0000259" key="7">
    <source>
        <dbReference type="PROSITE" id="PS51767"/>
    </source>
</evidence>
<dbReference type="InterPro" id="IPR021109">
    <property type="entry name" value="Peptidase_aspartic_dom_sf"/>
</dbReference>
<evidence type="ECO:0000256" key="5">
    <source>
        <dbReference type="SAM" id="MobiDB-lite"/>
    </source>
</evidence>
<dbReference type="FunFam" id="2.40.70.10:FF:000115">
    <property type="entry name" value="Lysosomal aspartic protease"/>
    <property type="match status" value="1"/>
</dbReference>
<dbReference type="SUPFAM" id="SSF50630">
    <property type="entry name" value="Acid proteases"/>
    <property type="match status" value="1"/>
</dbReference>
<dbReference type="Proteomes" id="UP000735302">
    <property type="component" value="Unassembled WGS sequence"/>
</dbReference>
<keyword evidence="6" id="KW-0732">Signal</keyword>
<dbReference type="PANTHER" id="PTHR47966">
    <property type="entry name" value="BETA-SITE APP-CLEAVING ENZYME, ISOFORM A-RELATED"/>
    <property type="match status" value="1"/>
</dbReference>
<accession>A0AAV4CYF3</accession>
<organism evidence="8 9">
    <name type="scientific">Plakobranchus ocellatus</name>
    <dbReference type="NCBI Taxonomy" id="259542"/>
    <lineage>
        <taxon>Eukaryota</taxon>
        <taxon>Metazoa</taxon>
        <taxon>Spiralia</taxon>
        <taxon>Lophotrochozoa</taxon>
        <taxon>Mollusca</taxon>
        <taxon>Gastropoda</taxon>
        <taxon>Heterobranchia</taxon>
        <taxon>Euthyneura</taxon>
        <taxon>Panpulmonata</taxon>
        <taxon>Sacoglossa</taxon>
        <taxon>Placobranchoidea</taxon>
        <taxon>Plakobranchidae</taxon>
        <taxon>Plakobranchus</taxon>
    </lineage>
</organism>
<feature type="region of interest" description="Disordered" evidence="5">
    <location>
        <begin position="44"/>
        <end position="86"/>
    </location>
</feature>
<gene>
    <name evidence="8" type="ORF">PoB_006327100</name>
</gene>
<evidence type="ECO:0000256" key="6">
    <source>
        <dbReference type="SAM" id="SignalP"/>
    </source>
</evidence>
<feature type="domain" description="Peptidase A1" evidence="7">
    <location>
        <begin position="113"/>
        <end position="357"/>
    </location>
</feature>
<protein>
    <submittedName>
        <fullName evidence="8">Cathepsin d-like aspartic protease</fullName>
    </submittedName>
</protein>